<organism evidence="2 3">
    <name type="scientific">Thermophilibacter gallinarum</name>
    <dbReference type="NCBI Taxonomy" id="2779357"/>
    <lineage>
        <taxon>Bacteria</taxon>
        <taxon>Bacillati</taxon>
        <taxon>Actinomycetota</taxon>
        <taxon>Coriobacteriia</taxon>
        <taxon>Coriobacteriales</taxon>
        <taxon>Atopobiaceae</taxon>
        <taxon>Thermophilibacter</taxon>
    </lineage>
</organism>
<dbReference type="InterPro" id="IPR003729">
    <property type="entry name" value="Bi_nuclease_dom"/>
</dbReference>
<proteinExistence type="predicted"/>
<name>A0ABR9QQD5_9ACTN</name>
<reference evidence="2 3" key="1">
    <citation type="submission" date="2020-10" db="EMBL/GenBank/DDBJ databases">
        <title>ChiBAC.</title>
        <authorList>
            <person name="Zenner C."/>
            <person name="Hitch T.C.A."/>
            <person name="Clavel T."/>
        </authorList>
    </citation>
    <scope>NUCLEOTIDE SEQUENCE [LARGE SCALE GENOMIC DNA]</scope>
    <source>
        <strain evidence="2 3">DSM 107455</strain>
    </source>
</reference>
<dbReference type="PROSITE" id="PS51658">
    <property type="entry name" value="BFN"/>
    <property type="match status" value="1"/>
</dbReference>
<accession>A0ABR9QQD5</accession>
<dbReference type="PANTHER" id="PTHR15160:SF1">
    <property type="entry name" value="VON HIPPEL-LINDAU DISEASE TUMOR SUPPRESSOR"/>
    <property type="match status" value="1"/>
</dbReference>
<evidence type="ECO:0000259" key="1">
    <source>
        <dbReference type="PROSITE" id="PS51658"/>
    </source>
</evidence>
<protein>
    <submittedName>
        <fullName evidence="2">Bifunctional nuclease family protein</fullName>
    </submittedName>
</protein>
<evidence type="ECO:0000313" key="2">
    <source>
        <dbReference type="EMBL" id="MBE5023287.1"/>
    </source>
</evidence>
<dbReference type="EMBL" id="JADCJZ010000001">
    <property type="protein sequence ID" value="MBE5023287.1"/>
    <property type="molecule type" value="Genomic_DNA"/>
</dbReference>
<gene>
    <name evidence="2" type="ORF">INF26_00195</name>
</gene>
<dbReference type="Pfam" id="PF02577">
    <property type="entry name" value="BFN_dom"/>
    <property type="match status" value="1"/>
</dbReference>
<dbReference type="PANTHER" id="PTHR15160">
    <property type="entry name" value="VON HIPPEL-LINDAU PROTEIN"/>
    <property type="match status" value="1"/>
</dbReference>
<sequence length="188" mass="20073">MGRIGEQGNGGSVPLRRMDIESVVVGGGPVASLLLLRTREPMGESSLRLPIRIGQVEATAISMGARERSGGRPMTHDLLASTLSALGAHCASVRVMAVQGTTFFAQLELVREDGERVFVDARPSDAVALAVRTGVPVYADESVLATAALPDFQGVEKDEQAAELEEFHAFVENLSPEDFNVTHDEKSE</sequence>
<dbReference type="Proteomes" id="UP001194273">
    <property type="component" value="Unassembled WGS sequence"/>
</dbReference>
<keyword evidence="3" id="KW-1185">Reference proteome</keyword>
<dbReference type="SUPFAM" id="SSF103256">
    <property type="entry name" value="Hypothetical protein TM0160"/>
    <property type="match status" value="1"/>
</dbReference>
<comment type="caution">
    <text evidence="2">The sequence shown here is derived from an EMBL/GenBank/DDBJ whole genome shotgun (WGS) entry which is preliminary data.</text>
</comment>
<dbReference type="Gene3D" id="3.10.690.10">
    <property type="entry name" value="Bifunctional nuclease domain"/>
    <property type="match status" value="1"/>
</dbReference>
<dbReference type="InterPro" id="IPR036104">
    <property type="entry name" value="BFN_sf"/>
</dbReference>
<evidence type="ECO:0000313" key="3">
    <source>
        <dbReference type="Proteomes" id="UP001194273"/>
    </source>
</evidence>
<feature type="domain" description="BFN" evidence="1">
    <location>
        <begin position="12"/>
        <end position="151"/>
    </location>
</feature>